<feature type="transmembrane region" description="Helical" evidence="1">
    <location>
        <begin position="205"/>
        <end position="232"/>
    </location>
</feature>
<evidence type="ECO:0000256" key="1">
    <source>
        <dbReference type="SAM" id="Phobius"/>
    </source>
</evidence>
<dbReference type="Pfam" id="PF19478">
    <property type="entry name" value="TrbL_2"/>
    <property type="match status" value="1"/>
</dbReference>
<dbReference type="InterPro" id="IPR045798">
    <property type="entry name" value="TrbL_Firmicutes"/>
</dbReference>
<feature type="transmembrane region" description="Helical" evidence="1">
    <location>
        <begin position="52"/>
        <end position="71"/>
    </location>
</feature>
<name>A0A415SA51_MEDGN</name>
<dbReference type="Proteomes" id="UP000285610">
    <property type="component" value="Unassembled WGS sequence"/>
</dbReference>
<sequence>MFGLGETILALLEVVFGFWNNQVNLVFELLGQSPQTFKGGGPWGVIEGVEPLFVGIGSALVVLFFVIGFCAESVDIREEVRFESILRMFIRVALAQWLVSYNVDIMKAVFTSIGNLVGLLGTSDSVEITIDPAQADVIKDLGFGTSIVFLIIAVFLSLIVIICGFFLIYNVYFRFLKIMVIVPFGALASSTLAGNRGISNTFTQFMKYFISVSFEAVTMILAILLCNAFISAGLPSFTGDYEEWAKTLIYLGEMACAVALTVGSVKGAQNLTSRALGL</sequence>
<keyword evidence="1" id="KW-1133">Transmembrane helix</keyword>
<feature type="transmembrane region" description="Helical" evidence="1">
    <location>
        <begin position="175"/>
        <end position="193"/>
    </location>
</feature>
<feature type="transmembrane region" description="Helical" evidence="1">
    <location>
        <begin position="147"/>
        <end position="169"/>
    </location>
</feature>
<organism evidence="2 3">
    <name type="scientific">Mediterraneibacter gnavus</name>
    <name type="common">Ruminococcus gnavus</name>
    <dbReference type="NCBI Taxonomy" id="33038"/>
    <lineage>
        <taxon>Bacteria</taxon>
        <taxon>Bacillati</taxon>
        <taxon>Bacillota</taxon>
        <taxon>Clostridia</taxon>
        <taxon>Lachnospirales</taxon>
        <taxon>Lachnospiraceae</taxon>
        <taxon>Mediterraneibacter</taxon>
    </lineage>
</organism>
<comment type="caution">
    <text evidence="2">The sequence shown here is derived from an EMBL/GenBank/DDBJ whole genome shotgun (WGS) entry which is preliminary data.</text>
</comment>
<accession>A0A415SA51</accession>
<dbReference type="EMBL" id="QRQE01000016">
    <property type="protein sequence ID" value="RHM76946.1"/>
    <property type="molecule type" value="Genomic_DNA"/>
</dbReference>
<dbReference type="AlphaFoldDB" id="A0A415SA51"/>
<evidence type="ECO:0000313" key="2">
    <source>
        <dbReference type="EMBL" id="RHM76946.1"/>
    </source>
</evidence>
<keyword evidence="1" id="KW-0812">Transmembrane</keyword>
<dbReference type="RefSeq" id="WP_118444516.1">
    <property type="nucleotide sequence ID" value="NZ_JBCPGC010000004.1"/>
</dbReference>
<evidence type="ECO:0008006" key="4">
    <source>
        <dbReference type="Google" id="ProtNLM"/>
    </source>
</evidence>
<gene>
    <name evidence="2" type="ORF">DWZ50_07800</name>
</gene>
<protein>
    <recommendedName>
        <fullName evidence="4">Conjugal transfer protein TrbL</fullName>
    </recommendedName>
</protein>
<keyword evidence="1" id="KW-0472">Membrane</keyword>
<evidence type="ECO:0000313" key="3">
    <source>
        <dbReference type="Proteomes" id="UP000285610"/>
    </source>
</evidence>
<reference evidence="2 3" key="1">
    <citation type="submission" date="2018-08" db="EMBL/GenBank/DDBJ databases">
        <title>A genome reference for cultivated species of the human gut microbiota.</title>
        <authorList>
            <person name="Zou Y."/>
            <person name="Xue W."/>
            <person name="Luo G."/>
        </authorList>
    </citation>
    <scope>NUCLEOTIDE SEQUENCE [LARGE SCALE GENOMIC DNA]</scope>
    <source>
        <strain evidence="2 3">AF33-12</strain>
    </source>
</reference>
<proteinExistence type="predicted"/>